<reference evidence="3" key="1">
    <citation type="journal article" date="2015" name="PLoS Genet.">
        <title>The dynamic genome and transcriptome of the human fungal pathogen Blastomyces and close relative Emmonsia.</title>
        <authorList>
            <person name="Munoz J.F."/>
            <person name="Gauthier G.M."/>
            <person name="Desjardins C.A."/>
            <person name="Gallo J.E."/>
            <person name="Holder J."/>
            <person name="Sullivan T.D."/>
            <person name="Marty A.J."/>
            <person name="Carmen J.C."/>
            <person name="Chen Z."/>
            <person name="Ding L."/>
            <person name="Gujja S."/>
            <person name="Magrini V."/>
            <person name="Misas E."/>
            <person name="Mitreva M."/>
            <person name="Priest M."/>
            <person name="Saif S."/>
            <person name="Whiston E.A."/>
            <person name="Young S."/>
            <person name="Zeng Q."/>
            <person name="Goldman W.E."/>
            <person name="Mardis E.R."/>
            <person name="Taylor J.W."/>
            <person name="McEwen J.G."/>
            <person name="Clay O.K."/>
            <person name="Klein B.S."/>
            <person name="Cuomo C.A."/>
        </authorList>
    </citation>
    <scope>NUCLEOTIDE SEQUENCE [LARGE SCALE GENOMIC DNA]</scope>
    <source>
        <strain evidence="3">SLH14081</strain>
    </source>
</reference>
<gene>
    <name evidence="2" type="ORF">BDBG_09128</name>
</gene>
<feature type="region of interest" description="Disordered" evidence="1">
    <location>
        <begin position="333"/>
        <end position="366"/>
    </location>
</feature>
<dbReference type="GeneID" id="8501161"/>
<dbReference type="AlphaFoldDB" id="A0A179V3M5"/>
<protein>
    <recommendedName>
        <fullName evidence="4">Chromo domain-containing protein</fullName>
    </recommendedName>
</protein>
<organism evidence="2 3">
    <name type="scientific">Blastomyces gilchristii (strain SLH14081)</name>
    <name type="common">Blastomyces dermatitidis</name>
    <dbReference type="NCBI Taxonomy" id="559298"/>
    <lineage>
        <taxon>Eukaryota</taxon>
        <taxon>Fungi</taxon>
        <taxon>Dikarya</taxon>
        <taxon>Ascomycota</taxon>
        <taxon>Pezizomycotina</taxon>
        <taxon>Eurotiomycetes</taxon>
        <taxon>Eurotiomycetidae</taxon>
        <taxon>Onygenales</taxon>
        <taxon>Ajellomycetaceae</taxon>
        <taxon>Blastomyces</taxon>
    </lineage>
</organism>
<dbReference type="EMBL" id="GG657483">
    <property type="protein sequence ID" value="OAT14038.1"/>
    <property type="molecule type" value="Genomic_DNA"/>
</dbReference>
<name>A0A179V3M5_BLAGS</name>
<keyword evidence="3" id="KW-1185">Reference proteome</keyword>
<dbReference type="KEGG" id="bgh:BDBG_09128"/>
<accession>A0A179V3M5</accession>
<sequence>MDSFQMVFPASQPALRFIPYEPLKAVKMNDTVNFQISHSTKKASESHETSPIQIIKTSSMESPPPSLPQSQPVGQPVSGKKRDGPASDDEDPLCGLFSDDDDRGMPDVDTYFDSDETSRQRMCSPWAGKNSHEKSRTNTRATTVSADAIRNSLICTSFPDEHKGARQGHVSSGNRGWNDQMYDEEIPETQAPCFQDSQDQAILRDAGTNDSILHETLDERTTLAMSLPSPPARHSSKDVESALRTINPHTPAEPGASEDTPIIITDDTLCLEDGTTTRGDSKVSLEHMVKQEHGSEEDDAVPLIRASKRKREHASRLEGGEYNTIEVVDMTCTTNDTARKPKRPKRDIPPISPAEHHGTSRGSRPLNGSSLVWQYRGLIGYEVRDGKPFVRVAWHSTWEPADEFPLDEITLLNTFSEPVLLSTWRRLRECVRPSVSPGLGEKTEVIRCGQSKRRKGYGERPRRWTLKEETPTGYAQGAAVLRQRHSILRNKDAGEALIRRNPLLPHPRYQL</sequence>
<dbReference type="Proteomes" id="UP000002038">
    <property type="component" value="Unassembled WGS sequence"/>
</dbReference>
<evidence type="ECO:0000256" key="1">
    <source>
        <dbReference type="SAM" id="MobiDB-lite"/>
    </source>
</evidence>
<evidence type="ECO:0000313" key="3">
    <source>
        <dbReference type="Proteomes" id="UP000002038"/>
    </source>
</evidence>
<feature type="compositionally biased region" description="Acidic residues" evidence="1">
    <location>
        <begin position="86"/>
        <end position="102"/>
    </location>
</feature>
<feature type="compositionally biased region" description="Low complexity" evidence="1">
    <location>
        <begin position="68"/>
        <end position="78"/>
    </location>
</feature>
<evidence type="ECO:0008006" key="4">
    <source>
        <dbReference type="Google" id="ProtNLM"/>
    </source>
</evidence>
<dbReference type="OrthoDB" id="10586077at2759"/>
<proteinExistence type="predicted"/>
<evidence type="ECO:0000313" key="2">
    <source>
        <dbReference type="EMBL" id="OAT14038.1"/>
    </source>
</evidence>
<dbReference type="RefSeq" id="XP_031581247.1">
    <property type="nucleotide sequence ID" value="XM_031723884.1"/>
</dbReference>
<feature type="region of interest" description="Disordered" evidence="1">
    <location>
        <begin position="38"/>
        <end position="141"/>
    </location>
</feature>
<dbReference type="VEuPathDB" id="FungiDB:BDBG_09128"/>